<dbReference type="InterPro" id="IPR050551">
    <property type="entry name" value="Fructan_Metab_Enzymes"/>
</dbReference>
<reference evidence="7" key="1">
    <citation type="submission" date="2020-08" db="EMBL/GenBank/DDBJ databases">
        <title>Plant Genome Project.</title>
        <authorList>
            <person name="Zhang R.-G."/>
        </authorList>
    </citation>
    <scope>NUCLEOTIDE SEQUENCE</scope>
    <source>
        <strain evidence="7">WSP0</strain>
        <tissue evidence="7">Leaf</tissue>
    </source>
</reference>
<accession>A0AAV6J365</accession>
<comment type="similarity">
    <text evidence="1">Belongs to the glycosyl hydrolase 32 family.</text>
</comment>
<evidence type="ECO:0000256" key="2">
    <source>
        <dbReference type="ARBA" id="ARBA00022801"/>
    </source>
</evidence>
<evidence type="ECO:0000313" key="7">
    <source>
        <dbReference type="EMBL" id="KAG5535512.1"/>
    </source>
</evidence>
<dbReference type="SMART" id="SM00640">
    <property type="entry name" value="Glyco_32"/>
    <property type="match status" value="1"/>
</dbReference>
<dbReference type="Gene3D" id="2.115.10.20">
    <property type="entry name" value="Glycosyl hydrolase domain, family 43"/>
    <property type="match status" value="1"/>
</dbReference>
<evidence type="ECO:0000256" key="3">
    <source>
        <dbReference type="ARBA" id="ARBA00023295"/>
    </source>
</evidence>
<dbReference type="SUPFAM" id="SSF49899">
    <property type="entry name" value="Concanavalin A-like lectins/glucanases"/>
    <property type="match status" value="1"/>
</dbReference>
<dbReference type="InterPro" id="IPR013320">
    <property type="entry name" value="ConA-like_dom_sf"/>
</dbReference>
<feature type="domain" description="Glycosyl hydrolase family 32 N-terminal" evidence="6">
    <location>
        <begin position="104"/>
        <end position="401"/>
    </location>
</feature>
<dbReference type="Proteomes" id="UP000823749">
    <property type="component" value="Chromosome 8"/>
</dbReference>
<dbReference type="CDD" id="cd18624">
    <property type="entry name" value="GH32_Fruct1-like"/>
    <property type="match status" value="1"/>
</dbReference>
<dbReference type="GO" id="GO:0005975">
    <property type="term" value="P:carbohydrate metabolic process"/>
    <property type="evidence" value="ECO:0007669"/>
    <property type="project" value="InterPro"/>
</dbReference>
<organism evidence="7 8">
    <name type="scientific">Rhododendron griersonianum</name>
    <dbReference type="NCBI Taxonomy" id="479676"/>
    <lineage>
        <taxon>Eukaryota</taxon>
        <taxon>Viridiplantae</taxon>
        <taxon>Streptophyta</taxon>
        <taxon>Embryophyta</taxon>
        <taxon>Tracheophyta</taxon>
        <taxon>Spermatophyta</taxon>
        <taxon>Magnoliopsida</taxon>
        <taxon>eudicotyledons</taxon>
        <taxon>Gunneridae</taxon>
        <taxon>Pentapetalae</taxon>
        <taxon>asterids</taxon>
        <taxon>Ericales</taxon>
        <taxon>Ericaceae</taxon>
        <taxon>Ericoideae</taxon>
        <taxon>Rhodoreae</taxon>
        <taxon>Rhododendron</taxon>
    </lineage>
</organism>
<dbReference type="InterPro" id="IPR001362">
    <property type="entry name" value="Glyco_hydro_32"/>
</dbReference>
<evidence type="ECO:0000259" key="6">
    <source>
        <dbReference type="Pfam" id="PF00251"/>
    </source>
</evidence>
<comment type="caution">
    <text evidence="7">The sequence shown here is derived from an EMBL/GenBank/DDBJ whole genome shotgun (WGS) entry which is preliminary data.</text>
</comment>
<evidence type="ECO:0000313" key="8">
    <source>
        <dbReference type="Proteomes" id="UP000823749"/>
    </source>
</evidence>
<feature type="transmembrane region" description="Helical" evidence="5">
    <location>
        <begin position="48"/>
        <end position="67"/>
    </location>
</feature>
<name>A0AAV6J365_9ERIC</name>
<dbReference type="Pfam" id="PF00251">
    <property type="entry name" value="Glyco_hydro_32N"/>
    <property type="match status" value="1"/>
</dbReference>
<evidence type="ECO:0000256" key="5">
    <source>
        <dbReference type="SAM" id="Phobius"/>
    </source>
</evidence>
<feature type="compositionally biased region" description="Polar residues" evidence="4">
    <location>
        <begin position="1"/>
        <end position="13"/>
    </location>
</feature>
<sequence>MVDSNSFHPSSKSENNEPAVFPHPYTSLPDGEETREVQENYRRPVKGMLLMLSGFWTLVALMAYFGLGSNWNSTTTSEEIKSPPPPLLPRGVAEGVSAKSWRLHLGYPSYPWTQLWGNIVWGHSVSRDLVHWRHLPIAMSADQWYDINGVWTGSATILPDGRVIMLYTGSTNEFAQVQNLAYPADLSDPFLVNWVKYPGNPVLQPPPSIHPKDFRDPTTAWVTSKGKWRITIGSKINGTGISLVYETVDFKSYVLLEDLLHSALGTGMWECVDFYPVSQVEENGLDTSVKGDGVKHVVKASFDDDRNDYYAIGTYNESSNQWVSDDPNIDVGVEILRYDFGKFYASKSFYDPVKKRRVLWGWISESDDERVDIKKGWASLQAVPRTILFDKKTGRNLILWPVEEIESLRSQSHEFDKVVVEAGSVVPLDVGSATQLDIVAEFEIDKDVLERTNEADAVFNCAESGGSITRGALGPFGLLVLSDNSFVEQTSVYFYVAKRTNGDLRTLFCTDQSRSSEATDVSKSIYGSRVRVLEGGSFDSRRLCSRGKGLHHFKSVSDKSYLRRRSHFLV</sequence>
<dbReference type="InterPro" id="IPR013148">
    <property type="entry name" value="Glyco_hydro_32_N"/>
</dbReference>
<dbReference type="Gene3D" id="2.60.120.560">
    <property type="entry name" value="Exo-inulinase, domain 1"/>
    <property type="match status" value="1"/>
</dbReference>
<dbReference type="EMBL" id="JACTNZ010000008">
    <property type="protein sequence ID" value="KAG5535512.1"/>
    <property type="molecule type" value="Genomic_DNA"/>
</dbReference>
<feature type="region of interest" description="Disordered" evidence="4">
    <location>
        <begin position="1"/>
        <end position="37"/>
    </location>
</feature>
<dbReference type="InterPro" id="IPR023296">
    <property type="entry name" value="Glyco_hydro_beta-prop_sf"/>
</dbReference>
<keyword evidence="5" id="KW-0812">Transmembrane</keyword>
<keyword evidence="5" id="KW-0472">Membrane</keyword>
<keyword evidence="2" id="KW-0378">Hydrolase</keyword>
<proteinExistence type="inferred from homology"/>
<dbReference type="PANTHER" id="PTHR31953">
    <property type="entry name" value="BETA-FRUCTOFURANOSIDASE, INSOLUBLE ISOENZYME CWINV1-RELATED"/>
    <property type="match status" value="1"/>
</dbReference>
<dbReference type="GO" id="GO:0004564">
    <property type="term" value="F:beta-fructofuranosidase activity"/>
    <property type="evidence" value="ECO:0007669"/>
    <property type="project" value="UniProtKB-EC"/>
</dbReference>
<dbReference type="SUPFAM" id="SSF75005">
    <property type="entry name" value="Arabinanase/levansucrase/invertase"/>
    <property type="match status" value="1"/>
</dbReference>
<keyword evidence="3" id="KW-0326">Glycosidase</keyword>
<keyword evidence="5" id="KW-1133">Transmembrane helix</keyword>
<dbReference type="AlphaFoldDB" id="A0AAV6J365"/>
<gene>
    <name evidence="7" type="ORF">RHGRI_023323</name>
</gene>
<evidence type="ECO:0000256" key="1">
    <source>
        <dbReference type="ARBA" id="ARBA00009902"/>
    </source>
</evidence>
<dbReference type="GO" id="GO:0005775">
    <property type="term" value="C:vacuolar lumen"/>
    <property type="evidence" value="ECO:0007669"/>
    <property type="project" value="UniProtKB-SubCell"/>
</dbReference>
<evidence type="ECO:0000256" key="4">
    <source>
        <dbReference type="SAM" id="MobiDB-lite"/>
    </source>
</evidence>
<keyword evidence="8" id="KW-1185">Reference proteome</keyword>
<protein>
    <recommendedName>
        <fullName evidence="6">Glycosyl hydrolase family 32 N-terminal domain-containing protein</fullName>
    </recommendedName>
</protein>